<dbReference type="AlphaFoldDB" id="A0AAW1SUD1"/>
<evidence type="ECO:0008006" key="3">
    <source>
        <dbReference type="Google" id="ProtNLM"/>
    </source>
</evidence>
<name>A0AAW1SUD1_9CHLO</name>
<dbReference type="EMBL" id="JALJOV010000830">
    <property type="protein sequence ID" value="KAK9861011.1"/>
    <property type="molecule type" value="Genomic_DNA"/>
</dbReference>
<comment type="caution">
    <text evidence="1">The sequence shown here is derived from an EMBL/GenBank/DDBJ whole genome shotgun (WGS) entry which is preliminary data.</text>
</comment>
<evidence type="ECO:0000313" key="2">
    <source>
        <dbReference type="Proteomes" id="UP001485043"/>
    </source>
</evidence>
<accession>A0AAW1SUD1</accession>
<protein>
    <recommendedName>
        <fullName evidence="3">Secreted protein</fullName>
    </recommendedName>
</protein>
<organism evidence="1 2">
    <name type="scientific">Apatococcus fuscideae</name>
    <dbReference type="NCBI Taxonomy" id="2026836"/>
    <lineage>
        <taxon>Eukaryota</taxon>
        <taxon>Viridiplantae</taxon>
        <taxon>Chlorophyta</taxon>
        <taxon>core chlorophytes</taxon>
        <taxon>Trebouxiophyceae</taxon>
        <taxon>Chlorellales</taxon>
        <taxon>Chlorellaceae</taxon>
        <taxon>Apatococcus</taxon>
    </lineage>
</organism>
<gene>
    <name evidence="1" type="ORF">WJX84_011690</name>
</gene>
<evidence type="ECO:0000313" key="1">
    <source>
        <dbReference type="EMBL" id="KAK9861011.1"/>
    </source>
</evidence>
<reference evidence="1 2" key="1">
    <citation type="journal article" date="2024" name="Nat. Commun.">
        <title>Phylogenomics reveals the evolutionary origins of lichenization in chlorophyte algae.</title>
        <authorList>
            <person name="Puginier C."/>
            <person name="Libourel C."/>
            <person name="Otte J."/>
            <person name="Skaloud P."/>
            <person name="Haon M."/>
            <person name="Grisel S."/>
            <person name="Petersen M."/>
            <person name="Berrin J.G."/>
            <person name="Delaux P.M."/>
            <person name="Dal Grande F."/>
            <person name="Keller J."/>
        </authorList>
    </citation>
    <scope>NUCLEOTIDE SEQUENCE [LARGE SCALE GENOMIC DNA]</scope>
    <source>
        <strain evidence="1 2">SAG 2523</strain>
    </source>
</reference>
<dbReference type="Proteomes" id="UP001485043">
    <property type="component" value="Unassembled WGS sequence"/>
</dbReference>
<sequence>MGRDSLYWLASSSALVPDGAQRISTCVPSTGVREPNSEKNFATAQFAGSSSFSDFLWWLPPPCGRRPVWNAAVICLEPFDLHSARVRAFSSTVTTNVFEPWRDCLPGSLAALG</sequence>
<keyword evidence="2" id="KW-1185">Reference proteome</keyword>
<proteinExistence type="predicted"/>